<keyword evidence="2" id="KW-0680">Restriction system</keyword>
<evidence type="ECO:0000256" key="3">
    <source>
        <dbReference type="ARBA" id="ARBA00023125"/>
    </source>
</evidence>
<sequence length="190" mass="20576">MQQLLTGQTRLPGFSGEWEVRYLGDLCKLKSGESITAARIDGHSAYLCYGGNGLRGYTSTFTHDGKYALIGRQDALCGNVVGVEGRFFASEHALVVTANTDIAIEWLTYVLSRMNLNQYSESSAQPGLSASKLVMLRIDAPSTAAEQTAVAALLSDLDAELAALEARLSKTRALKQAMMQELLTGRIRLL</sequence>
<feature type="domain" description="Type I restriction modification DNA specificity" evidence="5">
    <location>
        <begin position="17"/>
        <end position="168"/>
    </location>
</feature>
<organism evidence="6 7">
    <name type="scientific">Candidatus Competibacter denitrificans Run_A_D11</name>
    <dbReference type="NCBI Taxonomy" id="1400863"/>
    <lineage>
        <taxon>Bacteria</taxon>
        <taxon>Pseudomonadati</taxon>
        <taxon>Pseudomonadota</taxon>
        <taxon>Gammaproteobacteria</taxon>
        <taxon>Candidatus Competibacteraceae</taxon>
        <taxon>Candidatus Competibacter</taxon>
    </lineage>
</organism>
<accession>W6MDU7</accession>
<dbReference type="PANTHER" id="PTHR30408">
    <property type="entry name" value="TYPE-1 RESTRICTION ENZYME ECOKI SPECIFICITY PROTEIN"/>
    <property type="match status" value="1"/>
</dbReference>
<comment type="similarity">
    <text evidence="1">Belongs to the type-I restriction system S methylase family.</text>
</comment>
<dbReference type="AlphaFoldDB" id="W6MDU7"/>
<protein>
    <recommendedName>
        <fullName evidence="5">Type I restriction modification DNA specificity domain-containing protein</fullName>
    </recommendedName>
</protein>
<dbReference type="InterPro" id="IPR052021">
    <property type="entry name" value="Type-I_RS_S_subunit"/>
</dbReference>
<dbReference type="InterPro" id="IPR000055">
    <property type="entry name" value="Restrct_endonuc_typeI_TRD"/>
</dbReference>
<keyword evidence="7" id="KW-1185">Reference proteome</keyword>
<dbReference type="Gene3D" id="1.10.287.1120">
    <property type="entry name" value="Bipartite methylase S protein"/>
    <property type="match status" value="1"/>
</dbReference>
<keyword evidence="3" id="KW-0238">DNA-binding</keyword>
<keyword evidence="4" id="KW-0175">Coiled coil</keyword>
<gene>
    <name evidence="6" type="ORF">BN873_490092</name>
</gene>
<dbReference type="GO" id="GO:0003677">
    <property type="term" value="F:DNA binding"/>
    <property type="evidence" value="ECO:0007669"/>
    <property type="project" value="UniProtKB-KW"/>
</dbReference>
<comment type="caution">
    <text evidence="6">The sequence shown here is derived from an EMBL/GenBank/DDBJ whole genome shotgun (WGS) entry which is preliminary data.</text>
</comment>
<reference evidence="6" key="2">
    <citation type="submission" date="2014-03" db="EMBL/GenBank/DDBJ databases">
        <title>Candidatus Competibacter-lineage genomes retrieved from metagenomes reveal functional metabolic diversity.</title>
        <authorList>
            <person name="McIlroy S.J."/>
            <person name="Albertsen M."/>
            <person name="Andresen E.K."/>
            <person name="Saunders A.M."/>
            <person name="Kristiansen R."/>
            <person name="Stokholm-Bjerregaard M."/>
            <person name="Nielsen K.L."/>
            <person name="Nielsen P.H."/>
        </authorList>
    </citation>
    <scope>NUCLEOTIDE SEQUENCE</scope>
    <source>
        <strain evidence="6">Run_A_D11</strain>
    </source>
</reference>
<evidence type="ECO:0000313" key="7">
    <source>
        <dbReference type="Proteomes" id="UP000035760"/>
    </source>
</evidence>
<dbReference type="Proteomes" id="UP000035760">
    <property type="component" value="Unassembled WGS sequence"/>
</dbReference>
<dbReference type="SUPFAM" id="SSF116734">
    <property type="entry name" value="DNA methylase specificity domain"/>
    <property type="match status" value="1"/>
</dbReference>
<dbReference type="EMBL" id="CBTJ020000057">
    <property type="protein sequence ID" value="CDI03483.1"/>
    <property type="molecule type" value="Genomic_DNA"/>
</dbReference>
<dbReference type="GO" id="GO:0009307">
    <property type="term" value="P:DNA restriction-modification system"/>
    <property type="evidence" value="ECO:0007669"/>
    <property type="project" value="UniProtKB-KW"/>
</dbReference>
<evidence type="ECO:0000259" key="5">
    <source>
        <dbReference type="Pfam" id="PF01420"/>
    </source>
</evidence>
<name>W6MDU7_9GAMM</name>
<dbReference type="InterPro" id="IPR044946">
    <property type="entry name" value="Restrct_endonuc_typeI_TRD_sf"/>
</dbReference>
<dbReference type="Pfam" id="PF01420">
    <property type="entry name" value="Methylase_S"/>
    <property type="match status" value="1"/>
</dbReference>
<dbReference type="STRING" id="1400863.BN873_490092"/>
<dbReference type="Gene3D" id="3.90.220.20">
    <property type="entry name" value="DNA methylase specificity domains"/>
    <property type="match status" value="1"/>
</dbReference>
<proteinExistence type="inferred from homology"/>
<evidence type="ECO:0000313" key="6">
    <source>
        <dbReference type="EMBL" id="CDI03483.1"/>
    </source>
</evidence>
<dbReference type="PANTHER" id="PTHR30408:SF12">
    <property type="entry name" value="TYPE I RESTRICTION ENZYME MJAVIII SPECIFICITY SUBUNIT"/>
    <property type="match status" value="1"/>
</dbReference>
<evidence type="ECO:0000256" key="4">
    <source>
        <dbReference type="SAM" id="Coils"/>
    </source>
</evidence>
<evidence type="ECO:0000256" key="1">
    <source>
        <dbReference type="ARBA" id="ARBA00010923"/>
    </source>
</evidence>
<reference evidence="6" key="1">
    <citation type="submission" date="2013-07" db="EMBL/GenBank/DDBJ databases">
        <authorList>
            <person name="McIlroy S."/>
        </authorList>
    </citation>
    <scope>NUCLEOTIDE SEQUENCE [LARGE SCALE GENOMIC DNA]</scope>
    <source>
        <strain evidence="6">Run_A_D11</strain>
    </source>
</reference>
<dbReference type="CDD" id="cd17266">
    <property type="entry name" value="RMtype1_S_Sau1132ORF3780P-TRD2-CR2_like"/>
    <property type="match status" value="1"/>
</dbReference>
<evidence type="ECO:0000256" key="2">
    <source>
        <dbReference type="ARBA" id="ARBA00022747"/>
    </source>
</evidence>
<feature type="coiled-coil region" evidence="4">
    <location>
        <begin position="154"/>
        <end position="181"/>
    </location>
</feature>